<name>A0A8H3BZ61_9AGAM</name>
<dbReference type="PRINTS" id="PR00320">
    <property type="entry name" value="GPROTEINBRPT"/>
</dbReference>
<dbReference type="InterPro" id="IPR056884">
    <property type="entry name" value="NPHP3-like_N"/>
</dbReference>
<reference evidence="6" key="1">
    <citation type="submission" date="2021-01" db="EMBL/GenBank/DDBJ databases">
        <authorList>
            <person name="Kaushik A."/>
        </authorList>
    </citation>
    <scope>NUCLEOTIDE SEQUENCE</scope>
    <source>
        <strain evidence="6">AG3-T5</strain>
    </source>
</reference>
<dbReference type="Gene3D" id="3.40.50.300">
    <property type="entry name" value="P-loop containing nucleotide triphosphate hydrolases"/>
    <property type="match status" value="1"/>
</dbReference>
<dbReference type="InterPro" id="IPR027417">
    <property type="entry name" value="P-loop_NTPase"/>
</dbReference>
<evidence type="ECO:0000313" key="7">
    <source>
        <dbReference type="Proteomes" id="UP000663841"/>
    </source>
</evidence>
<dbReference type="PANTHER" id="PTHR19848:SF8">
    <property type="entry name" value="F-BOX AND WD REPEAT DOMAIN CONTAINING 7"/>
    <property type="match status" value="1"/>
</dbReference>
<evidence type="ECO:0000259" key="5">
    <source>
        <dbReference type="PROSITE" id="PS50837"/>
    </source>
</evidence>
<dbReference type="Pfam" id="PF24883">
    <property type="entry name" value="NPHP3_N"/>
    <property type="match status" value="1"/>
</dbReference>
<feature type="repeat" description="WD" evidence="3">
    <location>
        <begin position="853"/>
        <end position="878"/>
    </location>
</feature>
<dbReference type="PROSITE" id="PS50837">
    <property type="entry name" value="NACHT"/>
    <property type="match status" value="1"/>
</dbReference>
<dbReference type="InterPro" id="IPR001680">
    <property type="entry name" value="WD40_rpt"/>
</dbReference>
<proteinExistence type="predicted"/>
<feature type="repeat" description="WD" evidence="3">
    <location>
        <begin position="889"/>
        <end position="921"/>
    </location>
</feature>
<dbReference type="PANTHER" id="PTHR19848">
    <property type="entry name" value="WD40 REPEAT PROTEIN"/>
    <property type="match status" value="1"/>
</dbReference>
<evidence type="ECO:0000256" key="2">
    <source>
        <dbReference type="ARBA" id="ARBA00022737"/>
    </source>
</evidence>
<feature type="repeat" description="WD" evidence="3">
    <location>
        <begin position="1017"/>
        <end position="1058"/>
    </location>
</feature>
<dbReference type="Pfam" id="PF00400">
    <property type="entry name" value="WD40"/>
    <property type="match status" value="10"/>
</dbReference>
<keyword evidence="1 3" id="KW-0853">WD repeat</keyword>
<dbReference type="CDD" id="cd00200">
    <property type="entry name" value="WD40"/>
    <property type="match status" value="2"/>
</dbReference>
<keyword evidence="2" id="KW-0677">Repeat</keyword>
<feature type="repeat" description="WD" evidence="3">
    <location>
        <begin position="1404"/>
        <end position="1436"/>
    </location>
</feature>
<feature type="repeat" description="WD" evidence="3">
    <location>
        <begin position="1276"/>
        <end position="1317"/>
    </location>
</feature>
<evidence type="ECO:0000313" key="6">
    <source>
        <dbReference type="EMBL" id="CAE6469347.1"/>
    </source>
</evidence>
<dbReference type="SUPFAM" id="SSF50978">
    <property type="entry name" value="WD40 repeat-like"/>
    <property type="match status" value="2"/>
</dbReference>
<dbReference type="InterPro" id="IPR020472">
    <property type="entry name" value="WD40_PAC1"/>
</dbReference>
<dbReference type="EMBL" id="CAJMWW010000380">
    <property type="protein sequence ID" value="CAE6469347.1"/>
    <property type="molecule type" value="Genomic_DNA"/>
</dbReference>
<dbReference type="InterPro" id="IPR036322">
    <property type="entry name" value="WD40_repeat_dom_sf"/>
</dbReference>
<comment type="caution">
    <text evidence="6">The sequence shown here is derived from an EMBL/GenBank/DDBJ whole genome shotgun (WGS) entry which is preliminary data.</text>
</comment>
<dbReference type="PROSITE" id="PS00678">
    <property type="entry name" value="WD_REPEATS_1"/>
    <property type="match status" value="4"/>
</dbReference>
<dbReference type="Proteomes" id="UP000663841">
    <property type="component" value="Unassembled WGS sequence"/>
</dbReference>
<sequence>DTDKIAAESTTSHVPPDPRLEVSNPLIHIHHYSIGHLLMDLKRIFKWGKKKKSDNETHRSARPSKADTPTPGPSIWNTSPTPVPSEAASTLVFQPFVPLPASSALEYRQTEPAASIDTWTNLAAFLDLLHQTPLFAPLVSVIDDLSWFIRAHEDMLATRMEYEAMRSQLEGLFKDLHMHFSQGTPPAMTTSILNLCEAIQNEIGQLYGTQDRNIISRYVQADRDLDKITGCYRRIQGHLERVMLNASLNIWKTVDRQATEAQLANLNPSLSAYYDSAEANIVHRRECAANTREQVLRDLNVWKDSQDGEQVCWINGMAGTGKTTIANTLCSTLDHGHELGASFFCTRSMPTCRDVKLILPTIAHQLARFSSPFRSALLQVLDQDPEVHSKTPRVQFKRMILGPLQQVMHTLPTRTVVVIDALDECNDGNGVEQILEMLLEHAPQLPIKFLVSSRPEPHIRERIRQSALKTQLVLHELDQKMVKADIETYLRVELESISTPLTKDQLAALVERAGTLFIYAATVIRYIRGGDTLERLTAVLKVPDPGRESSNKTKEIDRLYETVLISALDDEGLEQPEKERIRLVLHTVVCAQEPLTVDALARLLSLRRTQVTDALRSLWSVLHISESNTAHRVSTLHASFPDYILDPHRSRQFACDAQIHNGRLAYLCLGRIRGNPSQFNICNLQSSFMADEDVPDLDDKLQATIPLDLLYACQYWAVHLALGDSLDDPIEIIHDFLSKRLLLWIEVLNLTKRIDRGVGQMGKVVTWLQTADRSKRTMLLAQDAQRFVIMFATSPVSRSTPHLYVSILSSWPGNQPCARYYARQATDLVQLRGIETTERQLGLLSLIPVGSVILCVAYSPNGRFFAAGTSDDRVLIWDAVTCRLIIDPINAHSGPVQAIAISPDGTRICSGSHDRTLCIWDPLNGQLVAGPLIGHTNWIMSVEYSHDGHWLASASGDGTVRIWSTHNWEMKGKLLDGRDGPAYSTAFSPNDTIIATASGLLIQLYDPFSGQTMGEPLKGHTKLVRSLAFLPDGKHLVSGSSDCTVCIWDVTSGQIAFGPFREHIYGVSDLIVSPDGHSLVSASDAIHIWNTKTWQSRALFRNTGSVRSVTFSPDGLHLVSGSMDGNLRVWEVQWSPHQQVADSQLEGHSDWVRSVAFSPCGTYLISGSNDMTICIWDLQSRKLMRSPLKLNDQIHLVGFSADSNLIFSVSAGRMIHVWNKRTEELEYTIGPVETDGEHEYQELLPAAFLFDDKRVVCGSMSGNIYMQDDSKPSFALTSHNSAVYSIAFSPNGQSFAAGFADGVLMIWDVSTGEKMSDPLTGHSEYIYTIAFSPDGTKVASGSEDRTIRLWSALTGTPIGNPFEGHTDAVRSVTFSPSGGQLVSGSEDTTLCVWDIASEQLIAVFEGHTDFVLSVAFSPDGTRIVSGSADATIRLWNAPPQITSPDRVSYKALPGEDANDASGDLTLDWEMDNDGWVRDAEYRLLLWVPPDLRSVLLRPQNFGLISRQGCIQLDFSGARIGDKWGTCYKPFPSALD</sequence>
<evidence type="ECO:0000256" key="4">
    <source>
        <dbReference type="SAM" id="MobiDB-lite"/>
    </source>
</evidence>
<feature type="non-terminal residue" evidence="6">
    <location>
        <position position="1"/>
    </location>
</feature>
<organism evidence="6 7">
    <name type="scientific">Rhizoctonia solani</name>
    <dbReference type="NCBI Taxonomy" id="456999"/>
    <lineage>
        <taxon>Eukaryota</taxon>
        <taxon>Fungi</taxon>
        <taxon>Dikarya</taxon>
        <taxon>Basidiomycota</taxon>
        <taxon>Agaricomycotina</taxon>
        <taxon>Agaricomycetes</taxon>
        <taxon>Cantharellales</taxon>
        <taxon>Ceratobasidiaceae</taxon>
        <taxon>Rhizoctonia</taxon>
    </lineage>
</organism>
<dbReference type="PROSITE" id="PS50082">
    <property type="entry name" value="WD_REPEATS_2"/>
    <property type="match status" value="10"/>
</dbReference>
<feature type="repeat" description="WD" evidence="3">
    <location>
        <begin position="1362"/>
        <end position="1403"/>
    </location>
</feature>
<feature type="domain" description="NACHT" evidence="5">
    <location>
        <begin position="310"/>
        <end position="455"/>
    </location>
</feature>
<dbReference type="SMART" id="SM00320">
    <property type="entry name" value="WD40"/>
    <property type="match status" value="13"/>
</dbReference>
<evidence type="ECO:0000256" key="3">
    <source>
        <dbReference type="PROSITE-ProRule" id="PRU00221"/>
    </source>
</evidence>
<dbReference type="SUPFAM" id="SSF52540">
    <property type="entry name" value="P-loop containing nucleoside triphosphate hydrolases"/>
    <property type="match status" value="1"/>
</dbReference>
<dbReference type="InterPro" id="IPR007111">
    <property type="entry name" value="NACHT_NTPase"/>
</dbReference>
<evidence type="ECO:0000256" key="1">
    <source>
        <dbReference type="ARBA" id="ARBA00022574"/>
    </source>
</evidence>
<feature type="repeat" description="WD" evidence="3">
    <location>
        <begin position="1319"/>
        <end position="1360"/>
    </location>
</feature>
<dbReference type="InterPro" id="IPR019775">
    <property type="entry name" value="WD40_repeat_CS"/>
</dbReference>
<dbReference type="InterPro" id="IPR015943">
    <property type="entry name" value="WD40/YVTN_repeat-like_dom_sf"/>
</dbReference>
<feature type="repeat" description="WD" evidence="3">
    <location>
        <begin position="1145"/>
        <end position="1186"/>
    </location>
</feature>
<protein>
    <recommendedName>
        <fullName evidence="5">NACHT domain-containing protein</fullName>
    </recommendedName>
</protein>
<feature type="repeat" description="WD" evidence="3">
    <location>
        <begin position="1099"/>
        <end position="1133"/>
    </location>
</feature>
<feature type="repeat" description="WD" evidence="3">
    <location>
        <begin position="932"/>
        <end position="964"/>
    </location>
</feature>
<accession>A0A8H3BZ61</accession>
<dbReference type="PROSITE" id="PS50294">
    <property type="entry name" value="WD_REPEATS_REGION"/>
    <property type="match status" value="10"/>
</dbReference>
<feature type="region of interest" description="Disordered" evidence="4">
    <location>
        <begin position="52"/>
        <end position="82"/>
    </location>
</feature>
<dbReference type="Gene3D" id="2.130.10.10">
    <property type="entry name" value="YVTN repeat-like/Quinoprotein amine dehydrogenase"/>
    <property type="match status" value="5"/>
</dbReference>
<gene>
    <name evidence="6" type="ORF">RDB_LOCUS172833</name>
</gene>